<organism evidence="2 3">
    <name type="scientific">Aphanomyces astaci</name>
    <name type="common">Crayfish plague agent</name>
    <dbReference type="NCBI Taxonomy" id="112090"/>
    <lineage>
        <taxon>Eukaryota</taxon>
        <taxon>Sar</taxon>
        <taxon>Stramenopiles</taxon>
        <taxon>Oomycota</taxon>
        <taxon>Saprolegniomycetes</taxon>
        <taxon>Saprolegniales</taxon>
        <taxon>Verrucalvaceae</taxon>
        <taxon>Aphanomyces</taxon>
    </lineage>
</organism>
<reference evidence="2 3" key="1">
    <citation type="submission" date="2018-08" db="EMBL/GenBank/DDBJ databases">
        <title>Aphanomyces genome sequencing and annotation.</title>
        <authorList>
            <person name="Minardi D."/>
            <person name="Oidtmann B."/>
            <person name="Van Der Giezen M."/>
            <person name="Studholme D.J."/>
        </authorList>
    </citation>
    <scope>NUCLEOTIDE SEQUENCE [LARGE SCALE GENOMIC DNA]</scope>
    <source>
        <strain evidence="2 3">Sv</strain>
    </source>
</reference>
<comment type="caution">
    <text evidence="2">The sequence shown here is derived from an EMBL/GenBank/DDBJ whole genome shotgun (WGS) entry which is preliminary data.</text>
</comment>
<evidence type="ECO:0000256" key="1">
    <source>
        <dbReference type="SAM" id="MobiDB-lite"/>
    </source>
</evidence>
<accession>A0A418D733</accession>
<sequence>MEGAAEDREIEITLKEELASEQAAKQARLKEEMEQARLSALSHGYNVVSNRRQTQILTESFKNREKLYAGMDFRTASWNPTVPPIDQVGIRFATSVLTQPEVKSSKGSTTSSSRPRDEKGWKVRMNTMKARIKAMPLDDQPTFFEKELIDLMTDETNAWTKFLQPEFGTWSDGIKRASLDAIAPLPVDPYKEMTLDECRICLSWLENVFRMLNVKIRKTEDDEVYTWYLESYLVIAGSREYLALNQKLVKMISLLHYVV</sequence>
<feature type="region of interest" description="Disordered" evidence="1">
    <location>
        <begin position="99"/>
        <end position="119"/>
    </location>
</feature>
<dbReference type="AlphaFoldDB" id="A0A418D733"/>
<evidence type="ECO:0000313" key="3">
    <source>
        <dbReference type="Proteomes" id="UP000285712"/>
    </source>
</evidence>
<protein>
    <submittedName>
        <fullName evidence="2">Uncharacterized protein</fullName>
    </submittedName>
</protein>
<proteinExistence type="predicted"/>
<evidence type="ECO:0000313" key="2">
    <source>
        <dbReference type="EMBL" id="RHY90294.1"/>
    </source>
</evidence>
<gene>
    <name evidence="2" type="ORF">DYB35_013581</name>
</gene>
<dbReference type="Proteomes" id="UP000285712">
    <property type="component" value="Unassembled WGS sequence"/>
</dbReference>
<name>A0A418D733_APHAT</name>
<dbReference type="VEuPathDB" id="FungiDB:H257_17841"/>
<dbReference type="EMBL" id="QUTG01003790">
    <property type="protein sequence ID" value="RHY90294.1"/>
    <property type="molecule type" value="Genomic_DNA"/>
</dbReference>